<organism evidence="2 3">
    <name type="scientific">Orbilia javanica</name>
    <dbReference type="NCBI Taxonomy" id="47235"/>
    <lineage>
        <taxon>Eukaryota</taxon>
        <taxon>Fungi</taxon>
        <taxon>Dikarya</taxon>
        <taxon>Ascomycota</taxon>
        <taxon>Pezizomycotina</taxon>
        <taxon>Orbiliomycetes</taxon>
        <taxon>Orbiliales</taxon>
        <taxon>Orbiliaceae</taxon>
        <taxon>Orbilia</taxon>
    </lineage>
</organism>
<evidence type="ECO:0000256" key="1">
    <source>
        <dbReference type="SAM" id="MobiDB-lite"/>
    </source>
</evidence>
<accession>A0AAN8RNT1</accession>
<feature type="compositionally biased region" description="Basic and acidic residues" evidence="1">
    <location>
        <begin position="106"/>
        <end position="118"/>
    </location>
</feature>
<comment type="caution">
    <text evidence="2">The sequence shown here is derived from an EMBL/GenBank/DDBJ whole genome shotgun (WGS) entry which is preliminary data.</text>
</comment>
<name>A0AAN8RNT1_9PEZI</name>
<protein>
    <submittedName>
        <fullName evidence="2">Uncharacterized protein</fullName>
    </submittedName>
</protein>
<evidence type="ECO:0000313" key="3">
    <source>
        <dbReference type="Proteomes" id="UP001313282"/>
    </source>
</evidence>
<feature type="region of interest" description="Disordered" evidence="1">
    <location>
        <begin position="99"/>
        <end position="121"/>
    </location>
</feature>
<evidence type="ECO:0000313" key="2">
    <source>
        <dbReference type="EMBL" id="KAK6347442.1"/>
    </source>
</evidence>
<dbReference type="Proteomes" id="UP001313282">
    <property type="component" value="Unassembled WGS sequence"/>
</dbReference>
<dbReference type="EMBL" id="JAVHNR010000003">
    <property type="protein sequence ID" value="KAK6347442.1"/>
    <property type="molecule type" value="Genomic_DNA"/>
</dbReference>
<reference evidence="2 3" key="1">
    <citation type="submission" date="2019-10" db="EMBL/GenBank/DDBJ databases">
        <authorList>
            <person name="Palmer J.M."/>
        </authorList>
    </citation>
    <scope>NUCLEOTIDE SEQUENCE [LARGE SCALE GENOMIC DNA]</scope>
    <source>
        <strain evidence="2 3">TWF718</strain>
    </source>
</reference>
<gene>
    <name evidence="2" type="ORF">TWF718_005283</name>
</gene>
<dbReference type="AlphaFoldDB" id="A0AAN8RNT1"/>
<proteinExistence type="predicted"/>
<sequence>MASRTPCTCPKLYETLSVLGLCPPCKLYRTDASFYRRRWEKAIGDMEEEYRAITGWINEEYNRAGGLKTLSNLPEYLDSPKELILNEKDLEELYKVENGPPVQWESHGEEERPLGHEDNDGDYIFGV</sequence>
<keyword evidence="3" id="KW-1185">Reference proteome</keyword>